<evidence type="ECO:0000256" key="1">
    <source>
        <dbReference type="ARBA" id="ARBA00004651"/>
    </source>
</evidence>
<dbReference type="Pfam" id="PF02743">
    <property type="entry name" value="dCache_1"/>
    <property type="match status" value="1"/>
</dbReference>
<comment type="caution">
    <text evidence="13">The sequence shown here is derived from an EMBL/GenBank/DDBJ whole genome shotgun (WGS) entry which is preliminary data.</text>
</comment>
<accession>A0ABT4QKM3</accession>
<keyword evidence="9" id="KW-0175">Coiled coil</keyword>
<keyword evidence="7 11" id="KW-1133">Transmembrane helix</keyword>
<dbReference type="Pfam" id="PF00672">
    <property type="entry name" value="HAMP"/>
    <property type="match status" value="1"/>
</dbReference>
<evidence type="ECO:0000256" key="8">
    <source>
        <dbReference type="ARBA" id="ARBA00023136"/>
    </source>
</evidence>
<dbReference type="PROSITE" id="PS50885">
    <property type="entry name" value="HAMP"/>
    <property type="match status" value="1"/>
</dbReference>
<dbReference type="InterPro" id="IPR033479">
    <property type="entry name" value="dCache_1"/>
</dbReference>
<dbReference type="SMART" id="SM00304">
    <property type="entry name" value="HAMP"/>
    <property type="match status" value="1"/>
</dbReference>
<evidence type="ECO:0000256" key="6">
    <source>
        <dbReference type="ARBA" id="ARBA00022777"/>
    </source>
</evidence>
<reference evidence="13 14" key="1">
    <citation type="submission" date="2022-12" db="EMBL/GenBank/DDBJ databases">
        <title>Draft genome sequence of Paenibacillus sp. dW9.</title>
        <authorList>
            <person name="Choi E.-W."/>
            <person name="Kim D.-U."/>
        </authorList>
    </citation>
    <scope>NUCLEOTIDE SEQUENCE [LARGE SCALE GENOMIC DNA]</scope>
    <source>
        <strain evidence="14">dW9</strain>
    </source>
</reference>
<evidence type="ECO:0000256" key="4">
    <source>
        <dbReference type="ARBA" id="ARBA00022679"/>
    </source>
</evidence>
<dbReference type="InterPro" id="IPR036890">
    <property type="entry name" value="HATPase_C_sf"/>
</dbReference>
<dbReference type="RefSeq" id="WP_269885885.1">
    <property type="nucleotide sequence ID" value="NZ_JAQAGZ010000036.1"/>
</dbReference>
<dbReference type="Gene3D" id="3.30.565.10">
    <property type="entry name" value="Histidine kinase-like ATPase, C-terminal domain"/>
    <property type="match status" value="1"/>
</dbReference>
<dbReference type="SUPFAM" id="SSF158472">
    <property type="entry name" value="HAMP domain-like"/>
    <property type="match status" value="1"/>
</dbReference>
<feature type="transmembrane region" description="Helical" evidence="11">
    <location>
        <begin position="12"/>
        <end position="36"/>
    </location>
</feature>
<feature type="domain" description="HAMP" evidence="12">
    <location>
        <begin position="322"/>
        <end position="374"/>
    </location>
</feature>
<dbReference type="Proteomes" id="UP001527882">
    <property type="component" value="Unassembled WGS sequence"/>
</dbReference>
<dbReference type="InterPro" id="IPR010559">
    <property type="entry name" value="Sig_transdc_His_kin_internal"/>
</dbReference>
<keyword evidence="5 11" id="KW-0812">Transmembrane</keyword>
<dbReference type="PANTHER" id="PTHR34220:SF7">
    <property type="entry name" value="SENSOR HISTIDINE KINASE YPDA"/>
    <property type="match status" value="1"/>
</dbReference>
<organism evidence="13 14">
    <name type="scientific">Paenibacillus gyeongsangnamensis</name>
    <dbReference type="NCBI Taxonomy" id="3388067"/>
    <lineage>
        <taxon>Bacteria</taxon>
        <taxon>Bacillati</taxon>
        <taxon>Bacillota</taxon>
        <taxon>Bacilli</taxon>
        <taxon>Bacillales</taxon>
        <taxon>Paenibacillaceae</taxon>
        <taxon>Paenibacillus</taxon>
    </lineage>
</organism>
<evidence type="ECO:0000256" key="9">
    <source>
        <dbReference type="SAM" id="Coils"/>
    </source>
</evidence>
<keyword evidence="6 13" id="KW-0418">Kinase</keyword>
<dbReference type="Gene3D" id="6.10.340.10">
    <property type="match status" value="1"/>
</dbReference>
<dbReference type="InterPro" id="IPR050640">
    <property type="entry name" value="Bact_2-comp_sensor_kinase"/>
</dbReference>
<proteinExistence type="predicted"/>
<keyword evidence="8 11" id="KW-0472">Membrane</keyword>
<feature type="coiled-coil region" evidence="9">
    <location>
        <begin position="362"/>
        <end position="396"/>
    </location>
</feature>
<gene>
    <name evidence="13" type="ORF">O9H85_34420</name>
</gene>
<dbReference type="InterPro" id="IPR003594">
    <property type="entry name" value="HATPase_dom"/>
</dbReference>
<keyword evidence="4" id="KW-0808">Transferase</keyword>
<feature type="region of interest" description="Disordered" evidence="10">
    <location>
        <begin position="572"/>
        <end position="595"/>
    </location>
</feature>
<comment type="subcellular location">
    <subcellularLocation>
        <location evidence="1">Cell membrane</location>
        <topology evidence="1">Multi-pass membrane protein</topology>
    </subcellularLocation>
</comment>
<protein>
    <submittedName>
        <fullName evidence="13">Sensor histidine kinase</fullName>
    </submittedName>
</protein>
<sequence length="595" mass="68502">MKNPFKAFSFQVTFFTSFILISALLILLLGITSYYITNQEMVDQTIASRKLLLSEINKQLDQQLQSVEYDSLVLASNPKLIGYLQYGEDSFERIQQKSEMIDLLSRLSYVKEGVHSVQLYAKDTTLNSRIAANGIFEYSILEKSSWYNEIKDADYGWIGTHPVEVDGYPADERMVVSFARKVLSPSGKEVGILVINLKMPFMQKLVTGSAGDVSRFIVDSHNRLVVEHYGGVKKTGSYDSMKNEISDILEKAVIGADTFATARLQDKDLMIWSRQDRTRWITMDIIPWEDIIKGSRRIEKVIVLAAVFCILLAVVMAYFLSRQFALPIRKLIHAMKLMKIGKWDVQIANDYENEFGHLNEHFNQMTQRIDQLMLEVDEQNRRKREAEIQILQEQINPHFIYNTLDMMNWHAIESGARELSHMLSLLGKMLRIGLSSGATFIPVRRELEHLRYYTELQKIRFHQRVEFILSAPESMMVYYTPKLIIQPFVENALLHGLHSKEKGWIKITGWEDDSSLYFGVEDNGVGMDMNEVHGREHSGIRNVHERIQLYFGEGYGVHLHSELERGTKVTISLPKMKSEPSHPREGKPNGQSCHH</sequence>
<keyword evidence="3" id="KW-0597">Phosphoprotein</keyword>
<dbReference type="InterPro" id="IPR003660">
    <property type="entry name" value="HAMP_dom"/>
</dbReference>
<dbReference type="SUPFAM" id="SSF55874">
    <property type="entry name" value="ATPase domain of HSP90 chaperone/DNA topoisomerase II/histidine kinase"/>
    <property type="match status" value="1"/>
</dbReference>
<dbReference type="PANTHER" id="PTHR34220">
    <property type="entry name" value="SENSOR HISTIDINE KINASE YPDA"/>
    <property type="match status" value="1"/>
</dbReference>
<evidence type="ECO:0000256" key="7">
    <source>
        <dbReference type="ARBA" id="ARBA00022989"/>
    </source>
</evidence>
<dbReference type="Pfam" id="PF06580">
    <property type="entry name" value="His_kinase"/>
    <property type="match status" value="1"/>
</dbReference>
<feature type="compositionally biased region" description="Basic and acidic residues" evidence="10">
    <location>
        <begin position="576"/>
        <end position="587"/>
    </location>
</feature>
<dbReference type="CDD" id="cd06225">
    <property type="entry name" value="HAMP"/>
    <property type="match status" value="1"/>
</dbReference>
<evidence type="ECO:0000256" key="5">
    <source>
        <dbReference type="ARBA" id="ARBA00022692"/>
    </source>
</evidence>
<evidence type="ECO:0000259" key="12">
    <source>
        <dbReference type="PROSITE" id="PS50885"/>
    </source>
</evidence>
<keyword evidence="14" id="KW-1185">Reference proteome</keyword>
<evidence type="ECO:0000313" key="13">
    <source>
        <dbReference type="EMBL" id="MCZ8517357.1"/>
    </source>
</evidence>
<dbReference type="Pfam" id="PF02518">
    <property type="entry name" value="HATPase_c"/>
    <property type="match status" value="1"/>
</dbReference>
<keyword evidence="2" id="KW-1003">Cell membrane</keyword>
<feature type="transmembrane region" description="Helical" evidence="11">
    <location>
        <begin position="301"/>
        <end position="320"/>
    </location>
</feature>
<dbReference type="EMBL" id="JAQAGZ010000036">
    <property type="protein sequence ID" value="MCZ8517357.1"/>
    <property type="molecule type" value="Genomic_DNA"/>
</dbReference>
<name>A0ABT4QKM3_9BACL</name>
<evidence type="ECO:0000313" key="14">
    <source>
        <dbReference type="Proteomes" id="UP001527882"/>
    </source>
</evidence>
<evidence type="ECO:0000256" key="2">
    <source>
        <dbReference type="ARBA" id="ARBA00022475"/>
    </source>
</evidence>
<evidence type="ECO:0000256" key="11">
    <source>
        <dbReference type="SAM" id="Phobius"/>
    </source>
</evidence>
<evidence type="ECO:0000256" key="3">
    <source>
        <dbReference type="ARBA" id="ARBA00022553"/>
    </source>
</evidence>
<dbReference type="GO" id="GO:0016301">
    <property type="term" value="F:kinase activity"/>
    <property type="evidence" value="ECO:0007669"/>
    <property type="project" value="UniProtKB-KW"/>
</dbReference>
<evidence type="ECO:0000256" key="10">
    <source>
        <dbReference type="SAM" id="MobiDB-lite"/>
    </source>
</evidence>